<dbReference type="InterPro" id="IPR036188">
    <property type="entry name" value="FAD/NAD-bd_sf"/>
</dbReference>
<dbReference type="AlphaFoldDB" id="A0A494XEM4"/>
<dbReference type="EMBL" id="RBZU01000014">
    <property type="protein sequence ID" value="RKP46594.1"/>
    <property type="molecule type" value="Genomic_DNA"/>
</dbReference>
<keyword evidence="3" id="KW-1185">Reference proteome</keyword>
<dbReference type="InterPro" id="IPR050816">
    <property type="entry name" value="Flavin-dep_Halogenase_NPB"/>
</dbReference>
<dbReference type="RefSeq" id="WP_121090205.1">
    <property type="nucleotide sequence ID" value="NZ_RBZU01000014.1"/>
</dbReference>
<dbReference type="GO" id="GO:0071949">
    <property type="term" value="F:FAD binding"/>
    <property type="evidence" value="ECO:0007669"/>
    <property type="project" value="InterPro"/>
</dbReference>
<accession>A0A494XEM4</accession>
<reference evidence="2 3" key="1">
    <citation type="submission" date="2018-10" db="EMBL/GenBank/DDBJ databases">
        <title>Robbsia sp. DHC34, isolated from soil.</title>
        <authorList>
            <person name="Gao Z.-H."/>
            <person name="Qiu L.-H."/>
        </authorList>
    </citation>
    <scope>NUCLEOTIDE SEQUENCE [LARGE SCALE GENOMIC DNA]</scope>
    <source>
        <strain evidence="2 3">DHC34</strain>
    </source>
</reference>
<dbReference type="Proteomes" id="UP000270342">
    <property type="component" value="Unassembled WGS sequence"/>
</dbReference>
<evidence type="ECO:0000313" key="2">
    <source>
        <dbReference type="EMBL" id="RKP46594.1"/>
    </source>
</evidence>
<sequence>MTASGATSSDARRDVPARLECDVLVIGGGPAGSTAAIRLAEQGHRVAVLDKARHPRFHIGESLLPANLPLFDALGVGDAVRAIGMHKPGAEFVSPWHDRAQTFYFADAWSKSMPSAYQVRRADFDAILFERAAEVGAIALDGCRVTDVRFDDAGRGARATAWRDGHGSDERERIEIDARFVIDASGRDTFLANRFKSKVRNARHNSSALYGHFRHARLNPGQDAGNITVFWFEHGWFWFIPLADGTTSVGAVVWPYYLQSRTTSLETFFRDTIALCPPLAERLGDATLVSGPEATGNFAYASNHVRGPNYLMVGDAYTFIDPVFSSGVMLAMNGAFEAADAVHAWLESPAQAEPAMRRFERAMRHGPRAFSWFIYRVTNPTMRDLFMAPRNTLRMKEALLSLLAGDIFGETPIWRSIFALKVVYYVWSALHPLRTWRATMRRRNNIRVVGQPMSGSA</sequence>
<dbReference type="Pfam" id="PF01494">
    <property type="entry name" value="FAD_binding_3"/>
    <property type="match status" value="1"/>
</dbReference>
<proteinExistence type="predicted"/>
<gene>
    <name evidence="2" type="ORF">D7S86_24150</name>
</gene>
<dbReference type="PANTHER" id="PTHR43747:SF1">
    <property type="entry name" value="SLR1998 PROTEIN"/>
    <property type="match status" value="1"/>
</dbReference>
<dbReference type="PRINTS" id="PR00420">
    <property type="entry name" value="RNGMNOXGNASE"/>
</dbReference>
<feature type="domain" description="FAD-binding" evidence="1">
    <location>
        <begin position="20"/>
        <end position="347"/>
    </location>
</feature>
<evidence type="ECO:0000313" key="3">
    <source>
        <dbReference type="Proteomes" id="UP000270342"/>
    </source>
</evidence>
<comment type="caution">
    <text evidence="2">The sequence shown here is derived from an EMBL/GenBank/DDBJ whole genome shotgun (WGS) entry which is preliminary data.</text>
</comment>
<name>A0A494XEM4_9BURK</name>
<dbReference type="InterPro" id="IPR002938">
    <property type="entry name" value="FAD-bd"/>
</dbReference>
<protein>
    <submittedName>
        <fullName evidence="2">NAD(P)/FAD-dependent oxidoreductase</fullName>
    </submittedName>
</protein>
<dbReference type="SUPFAM" id="SSF51905">
    <property type="entry name" value="FAD/NAD(P)-binding domain"/>
    <property type="match status" value="1"/>
</dbReference>
<evidence type="ECO:0000259" key="1">
    <source>
        <dbReference type="Pfam" id="PF01494"/>
    </source>
</evidence>
<dbReference type="PANTHER" id="PTHR43747">
    <property type="entry name" value="FAD-BINDING PROTEIN"/>
    <property type="match status" value="1"/>
</dbReference>
<dbReference type="OrthoDB" id="103324at2"/>
<dbReference type="Gene3D" id="3.50.50.60">
    <property type="entry name" value="FAD/NAD(P)-binding domain"/>
    <property type="match status" value="1"/>
</dbReference>
<organism evidence="2 3">
    <name type="scientific">Pararobbsia silviterrae</name>
    <dbReference type="NCBI Taxonomy" id="1792498"/>
    <lineage>
        <taxon>Bacteria</taxon>
        <taxon>Pseudomonadati</taxon>
        <taxon>Pseudomonadota</taxon>
        <taxon>Betaproteobacteria</taxon>
        <taxon>Burkholderiales</taxon>
        <taxon>Burkholderiaceae</taxon>
        <taxon>Pararobbsia</taxon>
    </lineage>
</organism>